<proteinExistence type="predicted"/>
<keyword evidence="2" id="KW-1185">Reference proteome</keyword>
<protein>
    <submittedName>
        <fullName evidence="1">Uncharacterized protein</fullName>
    </submittedName>
</protein>
<name>A0A556U2D7_BAGYA</name>
<dbReference type="EMBL" id="VCAZ01000040">
    <property type="protein sequence ID" value="TSM04852.1"/>
    <property type="molecule type" value="Genomic_DNA"/>
</dbReference>
<organism evidence="1 2">
    <name type="scientific">Bagarius yarrelli</name>
    <name type="common">Goonch</name>
    <name type="synonym">Bagrus yarrelli</name>
    <dbReference type="NCBI Taxonomy" id="175774"/>
    <lineage>
        <taxon>Eukaryota</taxon>
        <taxon>Metazoa</taxon>
        <taxon>Chordata</taxon>
        <taxon>Craniata</taxon>
        <taxon>Vertebrata</taxon>
        <taxon>Euteleostomi</taxon>
        <taxon>Actinopterygii</taxon>
        <taxon>Neopterygii</taxon>
        <taxon>Teleostei</taxon>
        <taxon>Ostariophysi</taxon>
        <taxon>Siluriformes</taxon>
        <taxon>Sisoridae</taxon>
        <taxon>Sisorinae</taxon>
        <taxon>Bagarius</taxon>
    </lineage>
</organism>
<dbReference type="Proteomes" id="UP000319801">
    <property type="component" value="Unassembled WGS sequence"/>
</dbReference>
<reference evidence="1 2" key="1">
    <citation type="journal article" date="2019" name="Genome Biol. Evol.">
        <title>Whole-Genome Sequencing of the Giant Devil Catfish, Bagarius yarrelli.</title>
        <authorList>
            <person name="Jiang W."/>
            <person name="Lv Y."/>
            <person name="Cheng L."/>
            <person name="Yang K."/>
            <person name="Chao B."/>
            <person name="Wang X."/>
            <person name="Li Y."/>
            <person name="Pan X."/>
            <person name="You X."/>
            <person name="Zhang Y."/>
            <person name="Yang J."/>
            <person name="Li J."/>
            <person name="Zhang X."/>
            <person name="Liu S."/>
            <person name="Sun C."/>
            <person name="Yang J."/>
            <person name="Shi Q."/>
        </authorList>
    </citation>
    <scope>NUCLEOTIDE SEQUENCE [LARGE SCALE GENOMIC DNA]</scope>
    <source>
        <strain evidence="1">JWS20170419001</strain>
        <tissue evidence="1">Muscle</tissue>
    </source>
</reference>
<dbReference type="OrthoDB" id="8665603at2759"/>
<evidence type="ECO:0000313" key="2">
    <source>
        <dbReference type="Proteomes" id="UP000319801"/>
    </source>
</evidence>
<dbReference type="AlphaFoldDB" id="A0A556U2D7"/>
<gene>
    <name evidence="1" type="ORF">Baya_7737</name>
</gene>
<evidence type="ECO:0000313" key="1">
    <source>
        <dbReference type="EMBL" id="TSM04852.1"/>
    </source>
</evidence>
<sequence>MTDLNTDQHSVQSVQRDSDEYYRQYLYSLFGESMAEYFLSSSYLPSNTPDWYTEITDSMRDRISSIALWDTLRQRSTKILKEMETETSQVERKLVDWNSLKRKDHLHHLSWLRFMYHNAQHNQAYSNLLLQQRLQSPLCFLDTTEGPSQYLTTENKLLKQRR</sequence>
<comment type="caution">
    <text evidence="1">The sequence shown here is derived from an EMBL/GenBank/DDBJ whole genome shotgun (WGS) entry which is preliminary data.</text>
</comment>
<accession>A0A556U2D7</accession>